<sequence>MSSFGPQSLRQTGFLSPPSADTTNISRQLSTTSSSASSGYSYASDQSYATQLSSVSSGYSTQPNQNKGQSDVLARARLFESGDMNPSKRDMASSRQTLRTIPQGQATAGRFTPESSPTKPYHHSRGQSVDISQLSISPNNSYASPPSPTKGLARPASMMLGRSDSISIGAHSAQIASPDLEKLGRSTTRHLRTLSKLAQSEVADDFAITSPTQEVVGLRGRRKLQRADDGVKGTKPSGYSWEGRNWMDKQRQFLQAYEYLCHIGEAKEWIEDITQKSLPPVVELEEALRDGVTLAEVVQALNPHKHYRIFHHPKLQFRHSDNIAIFFNYLNEVELPDLFRFELIDLYEKKNTPKVIYCIHALSWILFRKGIVDFRIGNLVGQLEFEQHELEAMQKGLDKMGVNMPAFGNMGADFGEPEPEPQESEEDRIDRELGEHEESIAELQTQIRGAMLRLKLGEQMQNFWDAEQDIVRLQACIRGNFTRQIMGYRLQMRRSATLVQSTAKGFLVRQRLKQNDVGRKMAEPTILALQSAIRANKVRREVVRERERLETFAPKVTALQSLARAKVLRMRHETVKSEVKQHSVDFGKFQAAIRAAAVRREIAEQLEELHLHEPTVIEMQSRIRAMFERRRIFALQQKLDRHLPAITNIQSRARGYAYRQQHTARLKELESTNPSTTAFQALLKAMMVRAEIDDLLTELSEEEDYIVDFQAAIRGFLVRKSFEEKKRYFNENMQKVIKIQSFVRAKVQGEAYKSLTTGKNPPVNAVKNFVHLLNDSDFDFNEEVEFERMRKTVVQQVRQNEMLEQYIDQLDIKIALLVKNKITLDEVISHQHNFGGSSMGLLANASMSNANQFDLKALNKGSRRKLESYQQLFFTLQTQPHYLARLFKQIREQSIPEKESKRIELLVMSLFGYAQKRREEYYLLKLIGRSIQEEVESSRSVQEYYRGSYFWSKLLGNYSRSPRDRKFLREVLGPLIRDNIVEDPALNLESDPMQIYKSAINNEELRTGRPDSRPLDVPREVAIRDPETRRLFIDHLRDLREICDQFFLALEDHMHKTPYGLRFICKQMYESLCSSFPRDRPEHLLQLVGNWFWKFYLQPAVTLPENVGVIEKTLSPLQKRNLNEVSKVIGQIATGRPFGGDNVYLQPLNAFVTDSIDRLANITQDLINVPDAETTFDIDEFNDLYAKNKPTLYVKMTDVFAIHNLVVSELPCICPSRDDVLREIINDLGSVKNNEDEMNGGSSDIHMFLTPRLHEVEDPDAEAKALFMETKRCVLYIIRVQTGANLLEILVKPITDEDEDRWAGLLHEDFADGSNSRGAYSDAKMVDVTRMSYYELKRTALENIMRLEQMGRISKQNHYQDVLNAIASDIRSKSRRRVQRQRELDGVRLTLGNLHDKAKYLEQQRKSYDDYIESAMTTLQNKKGKKKFLMPFTKQYNHQRELERSGRVPKFGSFMYSAKALSEKGVLVSWDGMGDWDKINLTISCDRVGEFNVEGSRGHIQIPGASALVNIEDLLQAQFEAKQFMHLFEGTLKLNVNLMLHLVYKKFYRTQ</sequence>
<protein>
    <submittedName>
        <fullName evidence="5">Putative Ras GTPase-activating-like protein rng2</fullName>
    </submittedName>
</protein>
<dbReference type="PANTHER" id="PTHR14149">
    <property type="entry name" value="RAS GTPASE-ACTIVATING PROTEIN WITH IQ MOTIF"/>
    <property type="match status" value="1"/>
</dbReference>
<feature type="domain" description="Ras-GAP" evidence="3">
    <location>
        <begin position="918"/>
        <end position="1134"/>
    </location>
</feature>
<dbReference type="Gene3D" id="1.10.506.10">
    <property type="entry name" value="GTPase Activation - p120gap, domain 1"/>
    <property type="match status" value="1"/>
</dbReference>
<dbReference type="InterPro" id="IPR036872">
    <property type="entry name" value="CH_dom_sf"/>
</dbReference>
<feature type="coiled-coil region" evidence="1">
    <location>
        <begin position="426"/>
        <end position="453"/>
    </location>
</feature>
<feature type="compositionally biased region" description="Polar residues" evidence="2">
    <location>
        <begin position="1"/>
        <end position="29"/>
    </location>
</feature>
<dbReference type="SUPFAM" id="SSF143885">
    <property type="entry name" value="RGC domain-like"/>
    <property type="match status" value="1"/>
</dbReference>
<dbReference type="Gene3D" id="1.20.5.190">
    <property type="match status" value="1"/>
</dbReference>
<keyword evidence="6" id="KW-1185">Reference proteome</keyword>
<feature type="region of interest" description="Disordered" evidence="2">
    <location>
        <begin position="51"/>
        <end position="70"/>
    </location>
</feature>
<feature type="compositionally biased region" description="Low complexity" evidence="2">
    <location>
        <begin position="135"/>
        <end position="144"/>
    </location>
</feature>
<evidence type="ECO:0000313" key="5">
    <source>
        <dbReference type="EMBL" id="CEJ88799.1"/>
    </source>
</evidence>
<dbReference type="InterPro" id="IPR000048">
    <property type="entry name" value="IQ_motif_EF-hand-BS"/>
</dbReference>
<dbReference type="InterPro" id="IPR008936">
    <property type="entry name" value="Rho_GTPase_activation_prot"/>
</dbReference>
<dbReference type="Pfam" id="PF00616">
    <property type="entry name" value="RasGAP"/>
    <property type="match status" value="1"/>
</dbReference>
<name>A0A0A1T2C0_9HYPO</name>
<proteinExistence type="predicted"/>
<dbReference type="SMART" id="SM00015">
    <property type="entry name" value="IQ"/>
    <property type="match status" value="5"/>
</dbReference>
<dbReference type="SMART" id="SM00033">
    <property type="entry name" value="CH"/>
    <property type="match status" value="1"/>
</dbReference>
<dbReference type="GO" id="GO:0005938">
    <property type="term" value="C:cell cortex"/>
    <property type="evidence" value="ECO:0007669"/>
    <property type="project" value="TreeGrafter"/>
</dbReference>
<dbReference type="STRING" id="1531966.A0A0A1T2C0"/>
<dbReference type="Pfam" id="PF00612">
    <property type="entry name" value="IQ"/>
    <property type="match status" value="3"/>
</dbReference>
<dbReference type="InterPro" id="IPR001936">
    <property type="entry name" value="RasGAP_dom"/>
</dbReference>
<dbReference type="Proteomes" id="UP000039046">
    <property type="component" value="Unassembled WGS sequence"/>
</dbReference>
<gene>
    <name evidence="5" type="ORF">VHEMI04828</name>
</gene>
<keyword evidence="1" id="KW-0175">Coiled coil</keyword>
<dbReference type="GO" id="GO:0005096">
    <property type="term" value="F:GTPase activator activity"/>
    <property type="evidence" value="ECO:0007669"/>
    <property type="project" value="TreeGrafter"/>
</dbReference>
<accession>A0A0A1T2C0</accession>
<dbReference type="PANTHER" id="PTHR14149:SF14">
    <property type="entry name" value="CALPONIN-HOMOLOGY (CH) DOMAIN-CONTAINING PROTEIN"/>
    <property type="match status" value="1"/>
</dbReference>
<evidence type="ECO:0000259" key="3">
    <source>
        <dbReference type="PROSITE" id="PS50018"/>
    </source>
</evidence>
<dbReference type="PROSITE" id="PS50021">
    <property type="entry name" value="CH"/>
    <property type="match status" value="1"/>
</dbReference>
<organism evidence="5 6">
    <name type="scientific">[Torrubiella] hemipterigena</name>
    <dbReference type="NCBI Taxonomy" id="1531966"/>
    <lineage>
        <taxon>Eukaryota</taxon>
        <taxon>Fungi</taxon>
        <taxon>Dikarya</taxon>
        <taxon>Ascomycota</taxon>
        <taxon>Pezizomycotina</taxon>
        <taxon>Sordariomycetes</taxon>
        <taxon>Hypocreomycetidae</taxon>
        <taxon>Hypocreales</taxon>
        <taxon>Clavicipitaceae</taxon>
        <taxon>Clavicipitaceae incertae sedis</taxon>
        <taxon>'Torrubiella' clade</taxon>
    </lineage>
</organism>
<feature type="region of interest" description="Disordered" evidence="2">
    <location>
        <begin position="79"/>
        <end position="155"/>
    </location>
</feature>
<dbReference type="PROSITE" id="PS50018">
    <property type="entry name" value="RAS_GTPASE_ACTIV_2"/>
    <property type="match status" value="1"/>
</dbReference>
<feature type="domain" description="Calponin-homology (CH)" evidence="4">
    <location>
        <begin position="260"/>
        <end position="366"/>
    </location>
</feature>
<dbReference type="Pfam" id="PF03836">
    <property type="entry name" value="RasGAP_C"/>
    <property type="match status" value="1"/>
</dbReference>
<dbReference type="HOGENOM" id="CLU_000972_1_1_1"/>
<dbReference type="InterPro" id="IPR001715">
    <property type="entry name" value="CH_dom"/>
</dbReference>
<dbReference type="PROSITE" id="PS50096">
    <property type="entry name" value="IQ"/>
    <property type="match status" value="4"/>
</dbReference>
<dbReference type="Gene3D" id="1.10.418.10">
    <property type="entry name" value="Calponin-like domain"/>
    <property type="match status" value="1"/>
</dbReference>
<evidence type="ECO:0000259" key="4">
    <source>
        <dbReference type="PROSITE" id="PS50021"/>
    </source>
</evidence>
<dbReference type="OrthoDB" id="775356at2759"/>
<dbReference type="SUPFAM" id="SSF48350">
    <property type="entry name" value="GTPase activation domain, GAP"/>
    <property type="match status" value="1"/>
</dbReference>
<evidence type="ECO:0000313" key="6">
    <source>
        <dbReference type="Proteomes" id="UP000039046"/>
    </source>
</evidence>
<feature type="region of interest" description="Disordered" evidence="2">
    <location>
        <begin position="1"/>
        <end position="43"/>
    </location>
</feature>
<evidence type="ECO:0000256" key="2">
    <source>
        <dbReference type="SAM" id="MobiDB-lite"/>
    </source>
</evidence>
<dbReference type="CDD" id="cd21206">
    <property type="entry name" value="CH_IQGAP"/>
    <property type="match status" value="1"/>
</dbReference>
<dbReference type="Pfam" id="PF00307">
    <property type="entry name" value="CH"/>
    <property type="match status" value="1"/>
</dbReference>
<dbReference type="SMART" id="SM00323">
    <property type="entry name" value="RasGAP"/>
    <property type="match status" value="1"/>
</dbReference>
<dbReference type="CDD" id="cd05127">
    <property type="entry name" value="RasGAP_IQGAP_like"/>
    <property type="match status" value="1"/>
</dbReference>
<dbReference type="EMBL" id="CDHN01000002">
    <property type="protein sequence ID" value="CEJ88799.1"/>
    <property type="molecule type" value="Genomic_DNA"/>
</dbReference>
<dbReference type="InterPro" id="IPR000593">
    <property type="entry name" value="RasGAP_C"/>
</dbReference>
<feature type="compositionally biased region" description="Low complexity" evidence="2">
    <location>
        <begin position="30"/>
        <end position="43"/>
    </location>
</feature>
<feature type="compositionally biased region" description="Polar residues" evidence="2">
    <location>
        <begin position="93"/>
        <end position="106"/>
    </location>
</feature>
<dbReference type="SUPFAM" id="SSF47576">
    <property type="entry name" value="Calponin-homology domain, CH-domain"/>
    <property type="match status" value="1"/>
</dbReference>
<evidence type="ECO:0000256" key="1">
    <source>
        <dbReference type="SAM" id="Coils"/>
    </source>
</evidence>
<reference evidence="5 6" key="1">
    <citation type="journal article" date="2015" name="Genome Announc.">
        <title>Draft Genome Sequence and Gene Annotation of the Entomopathogenic Fungus Verticillium hemipterigenum.</title>
        <authorList>
            <person name="Horn F."/>
            <person name="Habel A."/>
            <person name="Scharf D.H."/>
            <person name="Dworschak J."/>
            <person name="Brakhage A.A."/>
            <person name="Guthke R."/>
            <person name="Hertweck C."/>
            <person name="Linde J."/>
        </authorList>
    </citation>
    <scope>NUCLEOTIDE SEQUENCE [LARGE SCALE GENOMIC DNA]</scope>
</reference>
<feature type="compositionally biased region" description="Polar residues" evidence="2">
    <location>
        <begin position="51"/>
        <end position="69"/>
    </location>
</feature>